<dbReference type="InterPro" id="IPR047156">
    <property type="entry name" value="Teg/CotR/CapV-like"/>
</dbReference>
<keyword evidence="2" id="KW-0442">Lipid degradation</keyword>
<organism evidence="4 5">
    <name type="scientific">Clostridium gallinarum</name>
    <dbReference type="NCBI Taxonomy" id="2762246"/>
    <lineage>
        <taxon>Bacteria</taxon>
        <taxon>Bacillati</taxon>
        <taxon>Bacillota</taxon>
        <taxon>Clostridia</taxon>
        <taxon>Eubacteriales</taxon>
        <taxon>Clostridiaceae</taxon>
        <taxon>Clostridium</taxon>
    </lineage>
</organism>
<dbReference type="Proteomes" id="UP000640335">
    <property type="component" value="Unassembled WGS sequence"/>
</dbReference>
<dbReference type="PANTHER" id="PTHR24138">
    <property type="entry name" value="INTRACELLLAR PHOSPHOLIPASE A FAMILY"/>
    <property type="match status" value="1"/>
</dbReference>
<accession>A0ABR8Q0P1</accession>
<dbReference type="Gene3D" id="3.40.1090.10">
    <property type="entry name" value="Cytosolic phospholipase A2 catalytic domain"/>
    <property type="match status" value="1"/>
</dbReference>
<keyword evidence="5" id="KW-1185">Reference proteome</keyword>
<dbReference type="InterPro" id="IPR002641">
    <property type="entry name" value="PNPLA_dom"/>
</dbReference>
<keyword evidence="1 2" id="KW-0443">Lipid metabolism</keyword>
<dbReference type="EMBL" id="JACSQZ010000006">
    <property type="protein sequence ID" value="MBD7913993.1"/>
    <property type="molecule type" value="Genomic_DNA"/>
</dbReference>
<feature type="short sequence motif" description="GXGXXG" evidence="2">
    <location>
        <begin position="11"/>
        <end position="16"/>
    </location>
</feature>
<sequence length="302" mass="34170">MKKFKILSFDGGGVKGALSIEILKRIIIKYPDFLEDIDLFAGTSTGAIISAFLAKGLPLDSLNSLYTQKNAKTIFSPSKLNLIKPKFNNKILKNMISNYFDDNFKISDFKKYIFMPSFYLGDKEKKSWEPVFFNNLSINETSNTLVKDALLASSAAPTYFPSYRNYIDGGVIANSPTAISLMSTLSSMPKYTINDIVILSIGTGNSPEKIIGKTEKWGIAQWSFNPFSKMKSPLLALLMDGMSDLEDMYCKIFLKSNYFRINPTVPKFIDIDDYNFIPYLKLIGRNCDLSNLFKFLDEIYLK</sequence>
<feature type="active site" description="Proton acceptor" evidence="2">
    <location>
        <position position="168"/>
    </location>
</feature>
<dbReference type="PANTHER" id="PTHR24138:SF10">
    <property type="entry name" value="PHOSPHOLIPASE A2"/>
    <property type="match status" value="1"/>
</dbReference>
<evidence type="ECO:0000313" key="5">
    <source>
        <dbReference type="Proteomes" id="UP000640335"/>
    </source>
</evidence>
<reference evidence="4 5" key="1">
    <citation type="submission" date="2020-08" db="EMBL/GenBank/DDBJ databases">
        <title>A Genomic Blueprint of the Chicken Gut Microbiome.</title>
        <authorList>
            <person name="Gilroy R."/>
            <person name="Ravi A."/>
            <person name="Getino M."/>
            <person name="Pursley I."/>
            <person name="Horton D.L."/>
            <person name="Alikhan N.-F."/>
            <person name="Baker D."/>
            <person name="Gharbi K."/>
            <person name="Hall N."/>
            <person name="Watson M."/>
            <person name="Adriaenssens E.M."/>
            <person name="Foster-Nyarko E."/>
            <person name="Jarju S."/>
            <person name="Secka A."/>
            <person name="Antonio M."/>
            <person name="Oren A."/>
            <person name="Chaudhuri R."/>
            <person name="La Ragione R.M."/>
            <person name="Hildebrand F."/>
            <person name="Pallen M.J."/>
        </authorList>
    </citation>
    <scope>NUCLEOTIDE SEQUENCE [LARGE SCALE GENOMIC DNA]</scope>
    <source>
        <strain evidence="4 5">Sa3CUN1</strain>
    </source>
</reference>
<feature type="domain" description="PNPLA" evidence="3">
    <location>
        <begin position="7"/>
        <end position="181"/>
    </location>
</feature>
<evidence type="ECO:0000256" key="2">
    <source>
        <dbReference type="PROSITE-ProRule" id="PRU01161"/>
    </source>
</evidence>
<feature type="short sequence motif" description="DGA/G" evidence="2">
    <location>
        <begin position="168"/>
        <end position="170"/>
    </location>
</feature>
<proteinExistence type="predicted"/>
<protein>
    <submittedName>
        <fullName evidence="4">Patatin-like phospholipase family protein</fullName>
    </submittedName>
</protein>
<comment type="caution">
    <text evidence="4">The sequence shown here is derived from an EMBL/GenBank/DDBJ whole genome shotgun (WGS) entry which is preliminary data.</text>
</comment>
<evidence type="ECO:0000313" key="4">
    <source>
        <dbReference type="EMBL" id="MBD7913993.1"/>
    </source>
</evidence>
<dbReference type="Pfam" id="PF01734">
    <property type="entry name" value="Patatin"/>
    <property type="match status" value="1"/>
</dbReference>
<dbReference type="SUPFAM" id="SSF52151">
    <property type="entry name" value="FabD/lysophospholipase-like"/>
    <property type="match status" value="1"/>
</dbReference>
<dbReference type="RefSeq" id="WP_191748206.1">
    <property type="nucleotide sequence ID" value="NZ_JACSQZ010000006.1"/>
</dbReference>
<dbReference type="PROSITE" id="PS51635">
    <property type="entry name" value="PNPLA"/>
    <property type="match status" value="1"/>
</dbReference>
<name>A0ABR8Q0P1_9CLOT</name>
<evidence type="ECO:0000256" key="1">
    <source>
        <dbReference type="ARBA" id="ARBA00023098"/>
    </source>
</evidence>
<feature type="active site" description="Nucleophile" evidence="2">
    <location>
        <position position="44"/>
    </location>
</feature>
<evidence type="ECO:0000259" key="3">
    <source>
        <dbReference type="PROSITE" id="PS51635"/>
    </source>
</evidence>
<dbReference type="InterPro" id="IPR016035">
    <property type="entry name" value="Acyl_Trfase/lysoPLipase"/>
</dbReference>
<keyword evidence="2" id="KW-0378">Hydrolase</keyword>
<gene>
    <name evidence="4" type="ORF">H9660_02430</name>
</gene>
<feature type="short sequence motif" description="GXSXG" evidence="2">
    <location>
        <begin position="42"/>
        <end position="46"/>
    </location>
</feature>